<dbReference type="GO" id="GO:0016020">
    <property type="term" value="C:membrane"/>
    <property type="evidence" value="ECO:0007669"/>
    <property type="project" value="UniProtKB-SubCell"/>
</dbReference>
<evidence type="ECO:0000313" key="8">
    <source>
        <dbReference type="Proteomes" id="UP000019365"/>
    </source>
</evidence>
<feature type="transmembrane region" description="Helical" evidence="5">
    <location>
        <begin position="375"/>
        <end position="396"/>
    </location>
</feature>
<evidence type="ECO:0000256" key="2">
    <source>
        <dbReference type="ARBA" id="ARBA00022692"/>
    </source>
</evidence>
<evidence type="ECO:0000313" key="7">
    <source>
        <dbReference type="EMBL" id="EWM55000.1"/>
    </source>
</evidence>
<proteinExistence type="predicted"/>
<keyword evidence="3 5" id="KW-1133">Transmembrane helix</keyword>
<feature type="transmembrane region" description="Helical" evidence="5">
    <location>
        <begin position="240"/>
        <end position="261"/>
    </location>
</feature>
<dbReference type="PATRIC" id="fig|1341157.4.peg.341"/>
<feature type="transmembrane region" description="Helical" evidence="5">
    <location>
        <begin position="66"/>
        <end position="86"/>
    </location>
</feature>
<feature type="transmembrane region" description="Helical" evidence="5">
    <location>
        <begin position="321"/>
        <end position="340"/>
    </location>
</feature>
<evidence type="ECO:0000256" key="3">
    <source>
        <dbReference type="ARBA" id="ARBA00022989"/>
    </source>
</evidence>
<dbReference type="OrthoDB" id="2986203at2"/>
<evidence type="ECO:0000256" key="5">
    <source>
        <dbReference type="SAM" id="Phobius"/>
    </source>
</evidence>
<feature type="transmembrane region" description="Helical" evidence="5">
    <location>
        <begin position="38"/>
        <end position="59"/>
    </location>
</feature>
<feature type="transmembrane region" description="Helical" evidence="5">
    <location>
        <begin position="7"/>
        <end position="26"/>
    </location>
</feature>
<feature type="transmembrane region" description="Helical" evidence="5">
    <location>
        <begin position="92"/>
        <end position="110"/>
    </location>
</feature>
<keyword evidence="2 5" id="KW-0812">Transmembrane</keyword>
<gene>
    <name evidence="7" type="ORF">RF007C_03115</name>
</gene>
<comment type="subcellular location">
    <subcellularLocation>
        <location evidence="1">Membrane</location>
        <topology evidence="1">Multi-pass membrane protein</topology>
    </subcellularLocation>
</comment>
<reference evidence="7 8" key="1">
    <citation type="journal article" date="2014" name="PLoS ONE">
        <title>Rumen cellulosomics: divergent fiber-degrading strategies revealed by comparative genome-wide analysis of six ruminococcal strains.</title>
        <authorList>
            <person name="Dassa B."/>
            <person name="Borovok I."/>
            <person name="Ruimy-Israeli V."/>
            <person name="Lamed R."/>
            <person name="Flint H.J."/>
            <person name="Duncan S.H."/>
            <person name="Henrissat B."/>
            <person name="Coutinho P."/>
            <person name="Morrison M."/>
            <person name="Mosoni P."/>
            <person name="Yeoman C.J."/>
            <person name="White B.A."/>
            <person name="Bayer E.A."/>
        </authorList>
    </citation>
    <scope>NUCLEOTIDE SEQUENCE [LARGE SCALE GENOMIC DNA]</scope>
    <source>
        <strain evidence="7 8">007c</strain>
    </source>
</reference>
<comment type="caution">
    <text evidence="7">The sequence shown here is derived from an EMBL/GenBank/DDBJ whole genome shotgun (WGS) entry which is preliminary data.</text>
</comment>
<dbReference type="Pfam" id="PF04932">
    <property type="entry name" value="Wzy_C"/>
    <property type="match status" value="1"/>
</dbReference>
<dbReference type="AlphaFoldDB" id="W7V1Y2"/>
<protein>
    <recommendedName>
        <fullName evidence="6">O-antigen ligase-related domain-containing protein</fullName>
    </recommendedName>
</protein>
<dbReference type="eggNOG" id="COG3307">
    <property type="taxonomic scope" value="Bacteria"/>
</dbReference>
<dbReference type="PANTHER" id="PTHR37422">
    <property type="entry name" value="TEICHURONIC ACID BIOSYNTHESIS PROTEIN TUAE"/>
    <property type="match status" value="1"/>
</dbReference>
<dbReference type="Proteomes" id="UP000019365">
    <property type="component" value="Unassembled WGS sequence"/>
</dbReference>
<dbReference type="RefSeq" id="WP_037296608.1">
    <property type="nucleotide sequence ID" value="NZ_ATAX01000007.1"/>
</dbReference>
<evidence type="ECO:0000256" key="1">
    <source>
        <dbReference type="ARBA" id="ARBA00004141"/>
    </source>
</evidence>
<feature type="transmembrane region" description="Helical" evidence="5">
    <location>
        <begin position="117"/>
        <end position="139"/>
    </location>
</feature>
<name>W7V1Y2_RUMFL</name>
<feature type="transmembrane region" description="Helical" evidence="5">
    <location>
        <begin position="213"/>
        <end position="228"/>
    </location>
</feature>
<dbReference type="PANTHER" id="PTHR37422:SF21">
    <property type="entry name" value="EXOQ-LIKE PROTEIN"/>
    <property type="match status" value="1"/>
</dbReference>
<feature type="transmembrane region" description="Helical" evidence="5">
    <location>
        <begin position="352"/>
        <end position="369"/>
    </location>
</feature>
<organism evidence="7 8">
    <name type="scientific">Ruminococcus flavefaciens 007c</name>
    <dbReference type="NCBI Taxonomy" id="1341157"/>
    <lineage>
        <taxon>Bacteria</taxon>
        <taxon>Bacillati</taxon>
        <taxon>Bacillota</taxon>
        <taxon>Clostridia</taxon>
        <taxon>Eubacteriales</taxon>
        <taxon>Oscillospiraceae</taxon>
        <taxon>Ruminococcus</taxon>
    </lineage>
</organism>
<keyword evidence="4 5" id="KW-0472">Membrane</keyword>
<sequence>MKLRFKNLDALFEYVLFFGTILVLWTPNSYSYILPQGFYGLFRWFQYLVAICPAALVIVKKKVNLMYVLNCVFCIILMFSTVIYHGHIHKCLNYVAPLIGTVSLIVLCIGSGREKELLLVFRYVLTAYILINIATYFLFPNGLYTTPKVIRLDDKPNTFLGNRNAYKFYGLMLILFSYLEESLKKKQKRVNYNMIAALGLSLLMEVLGESLTGSIIITAIALYYFFGDRIKTIRKIDPRILYFAASGIVAFSLIFLAVGQYTGLLAMAFGENITFSHRTFIWVAAEEVIMKHPVLGIGSQATDVTFVFLQNVNCHDQYLEVALRGGFVALGMFMFIVWTGMNKLSEYKKSPIVPFFAVCIFAAMVIDMVECETYSYAFLSYFTAMAYSWRYSSLYAEKRVGRKKKLVLRLT</sequence>
<evidence type="ECO:0000256" key="4">
    <source>
        <dbReference type="ARBA" id="ARBA00023136"/>
    </source>
</evidence>
<dbReference type="InterPro" id="IPR051533">
    <property type="entry name" value="WaaL-like"/>
</dbReference>
<feature type="domain" description="O-antigen ligase-related" evidence="6">
    <location>
        <begin position="197"/>
        <end position="334"/>
    </location>
</feature>
<dbReference type="EMBL" id="ATAX01000007">
    <property type="protein sequence ID" value="EWM55000.1"/>
    <property type="molecule type" value="Genomic_DNA"/>
</dbReference>
<dbReference type="InterPro" id="IPR007016">
    <property type="entry name" value="O-antigen_ligase-rel_domated"/>
</dbReference>
<keyword evidence="8" id="KW-1185">Reference proteome</keyword>
<accession>W7V1Y2</accession>
<evidence type="ECO:0000259" key="6">
    <source>
        <dbReference type="Pfam" id="PF04932"/>
    </source>
</evidence>